<evidence type="ECO:0008006" key="5">
    <source>
        <dbReference type="Google" id="ProtNLM"/>
    </source>
</evidence>
<protein>
    <recommendedName>
        <fullName evidence="5">DUF1016 domain-containing protein</fullName>
    </recommendedName>
</protein>
<dbReference type="Pfam" id="PF17761">
    <property type="entry name" value="DUF1016_N"/>
    <property type="match status" value="1"/>
</dbReference>
<dbReference type="InterPro" id="IPR009362">
    <property type="entry name" value="YhcG_C"/>
</dbReference>
<dbReference type="Proteomes" id="UP000243820">
    <property type="component" value="Unassembled WGS sequence"/>
</dbReference>
<feature type="domain" description="YhcG N-terminal" evidence="2">
    <location>
        <begin position="17"/>
        <end position="149"/>
    </location>
</feature>
<organism evidence="3 4">
    <name type="scientific">Methanocorpusculum parvum</name>
    <dbReference type="NCBI Taxonomy" id="2193"/>
    <lineage>
        <taxon>Archaea</taxon>
        <taxon>Methanobacteriati</taxon>
        <taxon>Methanobacteriota</taxon>
        <taxon>Stenosarchaea group</taxon>
        <taxon>Methanomicrobia</taxon>
        <taxon>Methanomicrobiales</taxon>
        <taxon>Methanocorpusculaceae</taxon>
        <taxon>Methanocorpusculum</taxon>
    </lineage>
</organism>
<reference evidence="3 4" key="1">
    <citation type="journal article" date="2017" name="BMC Genomics">
        <title>Genomic analysis of methanogenic archaea reveals a shift towards energy conservation.</title>
        <authorList>
            <person name="Gilmore S.P."/>
            <person name="Henske J.K."/>
            <person name="Sexton J.A."/>
            <person name="Solomon K.V."/>
            <person name="Seppala S."/>
            <person name="Yoo J.I."/>
            <person name="Huyett L.M."/>
            <person name="Pressman A."/>
            <person name="Cogan J.Z."/>
            <person name="Kivenson V."/>
            <person name="Peng X."/>
            <person name="Tan Y."/>
            <person name="Valentine D.L."/>
            <person name="O'Malley M.A."/>
        </authorList>
    </citation>
    <scope>NUCLEOTIDE SEQUENCE [LARGE SCALE GENOMIC DNA]</scope>
    <source>
        <strain evidence="3 4">XII</strain>
    </source>
</reference>
<accession>A0AAX0Q6J2</accession>
<evidence type="ECO:0000259" key="1">
    <source>
        <dbReference type="Pfam" id="PF06250"/>
    </source>
</evidence>
<dbReference type="GO" id="GO:0003676">
    <property type="term" value="F:nucleic acid binding"/>
    <property type="evidence" value="ECO:0007669"/>
    <property type="project" value="InterPro"/>
</dbReference>
<dbReference type="EMBL" id="LMVO01000043">
    <property type="protein sequence ID" value="PAV08758.1"/>
    <property type="molecule type" value="Genomic_DNA"/>
</dbReference>
<dbReference type="AlphaFoldDB" id="A0AAX0Q6J2"/>
<dbReference type="RefSeq" id="WP_095642425.1">
    <property type="nucleotide sequence ID" value="NZ_LMVO01000043.1"/>
</dbReference>
<proteinExistence type="predicted"/>
<gene>
    <name evidence="3" type="ORF">ASJ83_00060</name>
</gene>
<dbReference type="PANTHER" id="PTHR30547:SF5">
    <property type="entry name" value="NUCLEASE YHCG-RELATED"/>
    <property type="match status" value="1"/>
</dbReference>
<dbReference type="InterPro" id="IPR053148">
    <property type="entry name" value="PD-DEXK-like_domain"/>
</dbReference>
<dbReference type="InterPro" id="IPR011856">
    <property type="entry name" value="tRNA_endonuc-like_dom_sf"/>
</dbReference>
<evidence type="ECO:0000313" key="4">
    <source>
        <dbReference type="Proteomes" id="UP000243820"/>
    </source>
</evidence>
<evidence type="ECO:0000313" key="3">
    <source>
        <dbReference type="EMBL" id="PAV08758.1"/>
    </source>
</evidence>
<dbReference type="Pfam" id="PF06250">
    <property type="entry name" value="YhcG_C"/>
    <property type="match status" value="1"/>
</dbReference>
<comment type="caution">
    <text evidence="3">The sequence shown here is derived from an EMBL/GenBank/DDBJ whole genome shotgun (WGS) entry which is preliminary data.</text>
</comment>
<dbReference type="PANTHER" id="PTHR30547">
    <property type="entry name" value="UNCHARACTERIZED PROTEIN YHCG-RELATED"/>
    <property type="match status" value="1"/>
</dbReference>
<name>A0AAX0Q6J2_9EURY</name>
<sequence length="343" mass="40368">MTGLQETDQLLETYGSVRSTILATRSSVCRAVNSAMVFAYWEIGRQVVEASGGKERAEYGEGLLKYLAKRLSAEFGNAFSERNLRYMRQFFLLFPMRNALRSELSWTHYRLIMRVENEKARAFYLDECVRENWSTRQLERQITTFFYERLLVSKDKNGVKMEVGRTEQKPEYEFMIKDPYVLEFLNLPAEPGFYEKDLESALISNLQKFLLELGRGFSFVARQKRISFDDENFYIDLVFYNYILKCFVLIDLKTGKLTHQDLGQMQMYVNYYTRDMMNEGDVPPIGIVLCADTSETLVRYTLPEGESQVFASKYMLCLPKEEELAELVAEWVVREEEIRYERR</sequence>
<dbReference type="Gene3D" id="3.40.1350.10">
    <property type="match status" value="1"/>
</dbReference>
<keyword evidence="4" id="KW-1185">Reference proteome</keyword>
<dbReference type="InterPro" id="IPR041527">
    <property type="entry name" value="YhcG_N"/>
</dbReference>
<feature type="domain" description="YhcG PDDEXK nuclease" evidence="1">
    <location>
        <begin position="175"/>
        <end position="324"/>
    </location>
</feature>
<evidence type="ECO:0000259" key="2">
    <source>
        <dbReference type="Pfam" id="PF17761"/>
    </source>
</evidence>